<dbReference type="EMBL" id="JAIWQS010000009">
    <property type="protein sequence ID" value="KAJ8756080.1"/>
    <property type="molecule type" value="Genomic_DNA"/>
</dbReference>
<dbReference type="InterPro" id="IPR053793">
    <property type="entry name" value="PB1-like"/>
</dbReference>
<evidence type="ECO:0000256" key="7">
    <source>
        <dbReference type="ARBA" id="ARBA00023242"/>
    </source>
</evidence>
<keyword evidence="14" id="KW-1185">Reference proteome</keyword>
<evidence type="ECO:0000313" key="14">
    <source>
        <dbReference type="Proteomes" id="UP001159364"/>
    </source>
</evidence>
<comment type="subcellular location">
    <subcellularLocation>
        <location evidence="1 10">Nucleus</location>
    </subcellularLocation>
</comment>
<protein>
    <recommendedName>
        <fullName evidence="10">Auxin-responsive protein</fullName>
    </recommendedName>
</protein>
<dbReference type="Proteomes" id="UP001159364">
    <property type="component" value="Linkage Group LG09"/>
</dbReference>
<comment type="caution">
    <text evidence="13">The sequence shown here is derived from an EMBL/GenBank/DDBJ whole genome shotgun (WGS) entry which is preliminary data.</text>
</comment>
<keyword evidence="8 10" id="KW-0927">Auxin signaling pathway</keyword>
<keyword evidence="7 10" id="KW-0539">Nucleus</keyword>
<dbReference type="InterPro" id="IPR033389">
    <property type="entry name" value="AUX/IAA_dom"/>
</dbReference>
<dbReference type="AlphaFoldDB" id="A0AAV8SVM2"/>
<dbReference type="GO" id="GO:0005634">
    <property type="term" value="C:nucleus"/>
    <property type="evidence" value="ECO:0007669"/>
    <property type="project" value="UniProtKB-SubCell"/>
</dbReference>
<evidence type="ECO:0000256" key="11">
    <source>
        <dbReference type="SAM" id="MobiDB-lite"/>
    </source>
</evidence>
<feature type="compositionally biased region" description="Low complexity" evidence="11">
    <location>
        <begin position="17"/>
        <end position="34"/>
    </location>
</feature>
<feature type="compositionally biased region" description="Polar residues" evidence="11">
    <location>
        <begin position="165"/>
        <end position="179"/>
    </location>
</feature>
<evidence type="ECO:0000256" key="8">
    <source>
        <dbReference type="ARBA" id="ARBA00023294"/>
    </source>
</evidence>
<evidence type="ECO:0000256" key="9">
    <source>
        <dbReference type="ARBA" id="ARBA00025283"/>
    </source>
</evidence>
<dbReference type="Gene3D" id="3.10.20.90">
    <property type="entry name" value="Phosphatidylinositol 3-kinase Catalytic Subunit, Chain A, domain 1"/>
    <property type="match status" value="1"/>
</dbReference>
<organism evidence="13 14">
    <name type="scientific">Erythroxylum novogranatense</name>
    <dbReference type="NCBI Taxonomy" id="1862640"/>
    <lineage>
        <taxon>Eukaryota</taxon>
        <taxon>Viridiplantae</taxon>
        <taxon>Streptophyta</taxon>
        <taxon>Embryophyta</taxon>
        <taxon>Tracheophyta</taxon>
        <taxon>Spermatophyta</taxon>
        <taxon>Magnoliopsida</taxon>
        <taxon>eudicotyledons</taxon>
        <taxon>Gunneridae</taxon>
        <taxon>Pentapetalae</taxon>
        <taxon>rosids</taxon>
        <taxon>fabids</taxon>
        <taxon>Malpighiales</taxon>
        <taxon>Erythroxylaceae</taxon>
        <taxon>Erythroxylum</taxon>
    </lineage>
</organism>
<name>A0AAV8SVM2_9ROSI</name>
<gene>
    <name evidence="13" type="ORF">K2173_024627</name>
</gene>
<evidence type="ECO:0000256" key="5">
    <source>
        <dbReference type="ARBA" id="ARBA00023015"/>
    </source>
</evidence>
<dbReference type="GO" id="GO:0009734">
    <property type="term" value="P:auxin-activated signaling pathway"/>
    <property type="evidence" value="ECO:0007669"/>
    <property type="project" value="UniProtKB-UniRule"/>
</dbReference>
<evidence type="ECO:0000256" key="2">
    <source>
        <dbReference type="ARBA" id="ARBA00006728"/>
    </source>
</evidence>
<evidence type="ECO:0000256" key="10">
    <source>
        <dbReference type="RuleBase" id="RU004549"/>
    </source>
</evidence>
<evidence type="ECO:0000259" key="12">
    <source>
        <dbReference type="PROSITE" id="PS51745"/>
    </source>
</evidence>
<feature type="domain" description="PB1" evidence="12">
    <location>
        <begin position="219"/>
        <end position="321"/>
    </location>
</feature>
<sequence length="339" mass="36556">MSRPKEHDYIGLSETPSMEISDKLSSSSSASTLSTDEKNKSNTSLNLKETELRLGLPGSQSPGRKPQPGAGVSLFGKDIDTSTKVCPISPLKNLVSGAKRGFSDAIDGSSGNWVFPVNNGSEVDLGTILFSPKGENGSAQKCCLPVPAKKEVVGAVAQSPKPFQEKNNQVSSGNENTNPPAAKAQVVGWPPIRSFRKNTMASNMTKNGDDAEGKSGFGCLYVKVSMEGAPYLRKVDLKTYSNYVELSSALEKMFSCFTIGQCSSHGLPGKDGLNETHLNDLLHSSEYVLTYEDKDGDWMLVGDVPWEMFTDSCRRLRIMKGSEAIGLAPRSAEKCKNRN</sequence>
<dbReference type="FunFam" id="3.10.20.90:FF:000078">
    <property type="entry name" value="Auxin-responsive protein"/>
    <property type="match status" value="1"/>
</dbReference>
<dbReference type="PROSITE" id="PS51745">
    <property type="entry name" value="PB1"/>
    <property type="match status" value="1"/>
</dbReference>
<comment type="similarity">
    <text evidence="2 10">Belongs to the Aux/IAA family.</text>
</comment>
<feature type="region of interest" description="Disordered" evidence="11">
    <location>
        <begin position="160"/>
        <end position="183"/>
    </location>
</feature>
<evidence type="ECO:0000256" key="1">
    <source>
        <dbReference type="ARBA" id="ARBA00004123"/>
    </source>
</evidence>
<dbReference type="PANTHER" id="PTHR31734">
    <property type="entry name" value="AUXIN-RESPONSIVE PROTEIN IAA17"/>
    <property type="match status" value="1"/>
</dbReference>
<evidence type="ECO:0000256" key="3">
    <source>
        <dbReference type="ARBA" id="ARBA00011726"/>
    </source>
</evidence>
<keyword evidence="4 10" id="KW-0678">Repressor</keyword>
<keyword evidence="5 10" id="KW-0805">Transcription regulation</keyword>
<dbReference type="SUPFAM" id="SSF54277">
    <property type="entry name" value="CAD &amp; PB1 domains"/>
    <property type="match status" value="1"/>
</dbReference>
<evidence type="ECO:0000256" key="6">
    <source>
        <dbReference type="ARBA" id="ARBA00023163"/>
    </source>
</evidence>
<reference evidence="13 14" key="1">
    <citation type="submission" date="2021-09" db="EMBL/GenBank/DDBJ databases">
        <title>Genomic insights and catalytic innovation underlie evolution of tropane alkaloids biosynthesis.</title>
        <authorList>
            <person name="Wang Y.-J."/>
            <person name="Tian T."/>
            <person name="Huang J.-P."/>
            <person name="Huang S.-X."/>
        </authorList>
    </citation>
    <scope>NUCLEOTIDE SEQUENCE [LARGE SCALE GENOMIC DNA]</scope>
    <source>
        <strain evidence="13">KIB-2018</strain>
        <tissue evidence="13">Leaf</tissue>
    </source>
</reference>
<dbReference type="PANTHER" id="PTHR31734:SF157">
    <property type="entry name" value="AUXIN-RESPONSIVE PROTEIN IAA27"/>
    <property type="match status" value="1"/>
</dbReference>
<comment type="function">
    <text evidence="9">Aux/IAA proteins are short-lived transcriptional factors that function as repressors of early auxin response genes at low auxin concentrations. Repression is thought to result from the interaction with auxin response factors (ARFs), proteins that bind to the auxin-responsive promoter element (AuxRE). Formation of heterodimers with ARF proteins may alter their ability to modulate early auxin response genes expression.</text>
</comment>
<proteinExistence type="inferred from homology"/>
<accession>A0AAV8SVM2</accession>
<dbReference type="GO" id="GO:0006355">
    <property type="term" value="P:regulation of DNA-templated transcription"/>
    <property type="evidence" value="ECO:0007669"/>
    <property type="project" value="InterPro"/>
</dbReference>
<evidence type="ECO:0000256" key="4">
    <source>
        <dbReference type="ARBA" id="ARBA00022491"/>
    </source>
</evidence>
<dbReference type="InterPro" id="IPR003311">
    <property type="entry name" value="AUX_IAA"/>
</dbReference>
<dbReference type="Pfam" id="PF02309">
    <property type="entry name" value="AUX_IAA"/>
    <property type="match status" value="1"/>
</dbReference>
<feature type="region of interest" description="Disordered" evidence="11">
    <location>
        <begin position="1"/>
        <end position="76"/>
    </location>
</feature>
<evidence type="ECO:0000313" key="13">
    <source>
        <dbReference type="EMBL" id="KAJ8756080.1"/>
    </source>
</evidence>
<keyword evidence="6 10" id="KW-0804">Transcription</keyword>
<comment type="subunit">
    <text evidence="3 10">Homodimers and heterodimers.</text>
</comment>